<dbReference type="EMBL" id="WBMS02000010">
    <property type="protein sequence ID" value="MWA01618.1"/>
    <property type="molecule type" value="Genomic_DNA"/>
</dbReference>
<dbReference type="Proteomes" id="UP000462055">
    <property type="component" value="Unassembled WGS sequence"/>
</dbReference>
<dbReference type="PANTHER" id="PTHR42659">
    <property type="entry name" value="XANTHINE DEHYDROGENASE SUBUNIT C-RELATED"/>
    <property type="match status" value="1"/>
</dbReference>
<dbReference type="SUPFAM" id="SSF55447">
    <property type="entry name" value="CO dehydrogenase flavoprotein C-terminal domain-like"/>
    <property type="match status" value="1"/>
</dbReference>
<dbReference type="Pfam" id="PF00941">
    <property type="entry name" value="FAD_binding_5"/>
    <property type="match status" value="1"/>
</dbReference>
<evidence type="ECO:0000256" key="1">
    <source>
        <dbReference type="ARBA" id="ARBA00022630"/>
    </source>
</evidence>
<dbReference type="InterPro" id="IPR002346">
    <property type="entry name" value="Mopterin_DH_FAD-bd"/>
</dbReference>
<evidence type="ECO:0000313" key="6">
    <source>
        <dbReference type="Proteomes" id="UP000462055"/>
    </source>
</evidence>
<dbReference type="SMART" id="SM01092">
    <property type="entry name" value="CO_deh_flav_C"/>
    <property type="match status" value="1"/>
</dbReference>
<evidence type="ECO:0000256" key="2">
    <source>
        <dbReference type="ARBA" id="ARBA00022827"/>
    </source>
</evidence>
<keyword evidence="2" id="KW-0274">FAD</keyword>
<gene>
    <name evidence="5" type="ORF">F8568_014780</name>
</gene>
<comment type="caution">
    <text evidence="5">The sequence shown here is derived from an EMBL/GenBank/DDBJ whole genome shotgun (WGS) entry which is preliminary data.</text>
</comment>
<evidence type="ECO:0000313" key="5">
    <source>
        <dbReference type="EMBL" id="MWA01618.1"/>
    </source>
</evidence>
<feature type="domain" description="FAD-binding PCMH-type" evidence="4">
    <location>
        <begin position="1"/>
        <end position="173"/>
    </location>
</feature>
<protein>
    <submittedName>
        <fullName evidence="5">Xanthine dehydrogenase family protein subunit M</fullName>
    </submittedName>
</protein>
<proteinExistence type="predicted"/>
<evidence type="ECO:0000259" key="4">
    <source>
        <dbReference type="PROSITE" id="PS51387"/>
    </source>
</evidence>
<dbReference type="Gene3D" id="3.30.43.10">
    <property type="entry name" value="Uridine Diphospho-n-acetylenolpyruvylglucosamine Reductase, domain 2"/>
    <property type="match status" value="1"/>
</dbReference>
<reference evidence="5" key="1">
    <citation type="submission" date="2019-12" db="EMBL/GenBank/DDBJ databases">
        <title>Actinomadura physcomitrii sp. nov., a novel actinomycete isolated from moss [Physcomitrium sphaericum (Ludw) Fuernr].</title>
        <authorList>
            <person name="Zhuang X."/>
        </authorList>
    </citation>
    <scope>NUCLEOTIDE SEQUENCE [LARGE SCALE GENOMIC DNA]</scope>
    <source>
        <strain evidence="5">LD22</strain>
    </source>
</reference>
<dbReference type="AlphaFoldDB" id="A0A6I4M648"/>
<dbReference type="GO" id="GO:0016491">
    <property type="term" value="F:oxidoreductase activity"/>
    <property type="evidence" value="ECO:0007669"/>
    <property type="project" value="UniProtKB-KW"/>
</dbReference>
<dbReference type="SUPFAM" id="SSF56176">
    <property type="entry name" value="FAD-binding/transporter-associated domain-like"/>
    <property type="match status" value="1"/>
</dbReference>
<dbReference type="InterPro" id="IPR036683">
    <property type="entry name" value="CO_DH_flav_C_dom_sf"/>
</dbReference>
<dbReference type="InterPro" id="IPR005107">
    <property type="entry name" value="CO_DH_flav_C"/>
</dbReference>
<dbReference type="Gene3D" id="3.30.390.50">
    <property type="entry name" value="CO dehydrogenase flavoprotein, C-terminal domain"/>
    <property type="match status" value="1"/>
</dbReference>
<dbReference type="PROSITE" id="PS51387">
    <property type="entry name" value="FAD_PCMH"/>
    <property type="match status" value="1"/>
</dbReference>
<dbReference type="Pfam" id="PF03450">
    <property type="entry name" value="CO_deh_flav_C"/>
    <property type="match status" value="1"/>
</dbReference>
<accession>A0A6I4M648</accession>
<keyword evidence="6" id="KW-1185">Reference proteome</keyword>
<organism evidence="5 6">
    <name type="scientific">Actinomadura physcomitrii</name>
    <dbReference type="NCBI Taxonomy" id="2650748"/>
    <lineage>
        <taxon>Bacteria</taxon>
        <taxon>Bacillati</taxon>
        <taxon>Actinomycetota</taxon>
        <taxon>Actinomycetes</taxon>
        <taxon>Streptosporangiales</taxon>
        <taxon>Thermomonosporaceae</taxon>
        <taxon>Actinomadura</taxon>
    </lineage>
</organism>
<dbReference type="InterPro" id="IPR016167">
    <property type="entry name" value="FAD-bd_PCMH_sub1"/>
</dbReference>
<dbReference type="InterPro" id="IPR051312">
    <property type="entry name" value="Diverse_Substr_Oxidored"/>
</dbReference>
<name>A0A6I4M648_9ACTN</name>
<keyword evidence="1" id="KW-0285">Flavoprotein</keyword>
<dbReference type="PANTHER" id="PTHR42659:SF2">
    <property type="entry name" value="XANTHINE DEHYDROGENASE SUBUNIT C-RELATED"/>
    <property type="match status" value="1"/>
</dbReference>
<dbReference type="InterPro" id="IPR016166">
    <property type="entry name" value="FAD-bd_PCMH"/>
</dbReference>
<sequence length="279" mass="29249">MKPARFDYLQATSVTEAVGALAAAEGEAKILAGGQSLVPLMALRMGRPSLVVDVNRIPGLGGMAIADGVVRIGALTRHSALSEQRAHPLLAEAARWIGHQAIRSRGTVGGSIAHADPSAELPVVATALDAVALVANPAGRRRIPAADLFAGPFETTLGHDEMIIALDFPVPRRWGFAELSRRHGDFGLVTVAAAEIDGRVRIAVGGVGGVPYRAVDAEARLADVELTPAAFDEAARLTASGIDPADDLHATAAYRRAMTAEHTRRALLRLRERPEGVPA</sequence>
<dbReference type="GO" id="GO:0071949">
    <property type="term" value="F:FAD binding"/>
    <property type="evidence" value="ECO:0007669"/>
    <property type="project" value="InterPro"/>
</dbReference>
<dbReference type="InterPro" id="IPR036318">
    <property type="entry name" value="FAD-bd_PCMH-like_sf"/>
</dbReference>
<dbReference type="Gene3D" id="3.30.465.10">
    <property type="match status" value="1"/>
</dbReference>
<keyword evidence="3" id="KW-0560">Oxidoreductase</keyword>
<evidence type="ECO:0000256" key="3">
    <source>
        <dbReference type="ARBA" id="ARBA00023002"/>
    </source>
</evidence>
<dbReference type="InterPro" id="IPR016169">
    <property type="entry name" value="FAD-bd_PCMH_sub2"/>
</dbReference>